<organism evidence="1 2">
    <name type="scientific">Araneus ventricosus</name>
    <name type="common">Orbweaver spider</name>
    <name type="synonym">Epeira ventricosa</name>
    <dbReference type="NCBI Taxonomy" id="182803"/>
    <lineage>
        <taxon>Eukaryota</taxon>
        <taxon>Metazoa</taxon>
        <taxon>Ecdysozoa</taxon>
        <taxon>Arthropoda</taxon>
        <taxon>Chelicerata</taxon>
        <taxon>Arachnida</taxon>
        <taxon>Araneae</taxon>
        <taxon>Araneomorphae</taxon>
        <taxon>Entelegynae</taxon>
        <taxon>Araneoidea</taxon>
        <taxon>Araneidae</taxon>
        <taxon>Araneus</taxon>
    </lineage>
</organism>
<reference evidence="1 2" key="1">
    <citation type="journal article" date="2019" name="Sci. Rep.">
        <title>Orb-weaving spider Araneus ventricosus genome elucidates the spidroin gene catalogue.</title>
        <authorList>
            <person name="Kono N."/>
            <person name="Nakamura H."/>
            <person name="Ohtoshi R."/>
            <person name="Moran D.A.P."/>
            <person name="Shinohara A."/>
            <person name="Yoshida Y."/>
            <person name="Fujiwara M."/>
            <person name="Mori M."/>
            <person name="Tomita M."/>
            <person name="Arakawa K."/>
        </authorList>
    </citation>
    <scope>NUCLEOTIDE SEQUENCE [LARGE SCALE GENOMIC DNA]</scope>
</reference>
<sequence>MDLESSIQANDITACRVKKNLTGNADFHGHTYFMELHQIKDFINEFHPVCRAFQGTYLKPGDQAKMKHYCFVRRDSNSGRVSGGIALLVSHNDPSSIIPLHTNLQAVQSI</sequence>
<proteinExistence type="predicted"/>
<name>A0A4Y2L7R8_ARAVE</name>
<dbReference type="Proteomes" id="UP000499080">
    <property type="component" value="Unassembled WGS sequence"/>
</dbReference>
<comment type="caution">
    <text evidence="1">The sequence shown here is derived from an EMBL/GenBank/DDBJ whole genome shotgun (WGS) entry which is preliminary data.</text>
</comment>
<protein>
    <submittedName>
        <fullName evidence="1">Uncharacterized protein</fullName>
    </submittedName>
</protein>
<evidence type="ECO:0000313" key="2">
    <source>
        <dbReference type="Proteomes" id="UP000499080"/>
    </source>
</evidence>
<dbReference type="AlphaFoldDB" id="A0A4Y2L7R8"/>
<keyword evidence="2" id="KW-1185">Reference proteome</keyword>
<dbReference type="EMBL" id="BGPR01005501">
    <property type="protein sequence ID" value="GBN10751.1"/>
    <property type="molecule type" value="Genomic_DNA"/>
</dbReference>
<gene>
    <name evidence="1" type="ORF">AVEN_34267_1</name>
</gene>
<accession>A0A4Y2L7R8</accession>
<evidence type="ECO:0000313" key="1">
    <source>
        <dbReference type="EMBL" id="GBN10751.1"/>
    </source>
</evidence>
<dbReference type="OrthoDB" id="6436865at2759"/>